<dbReference type="PANTHER" id="PTHR39460">
    <property type="entry name" value="EXPRESSED PROTEIN"/>
    <property type="match status" value="1"/>
</dbReference>
<dbReference type="RefSeq" id="XP_024720399.1">
    <property type="nucleotide sequence ID" value="XM_024866753.1"/>
</dbReference>
<accession>A0A2T3B0G4</accession>
<organism evidence="3 4">
    <name type="scientific">Amorphotheca resinae ATCC 22711</name>
    <dbReference type="NCBI Taxonomy" id="857342"/>
    <lineage>
        <taxon>Eukaryota</taxon>
        <taxon>Fungi</taxon>
        <taxon>Dikarya</taxon>
        <taxon>Ascomycota</taxon>
        <taxon>Pezizomycotina</taxon>
        <taxon>Leotiomycetes</taxon>
        <taxon>Helotiales</taxon>
        <taxon>Amorphothecaceae</taxon>
        <taxon>Amorphotheca</taxon>
    </lineage>
</organism>
<name>A0A2T3B0G4_AMORE</name>
<dbReference type="InterPro" id="IPR056146">
    <property type="entry name" value="DUF7729"/>
</dbReference>
<dbReference type="PANTHER" id="PTHR39460:SF1">
    <property type="entry name" value="C6 TRANSCRIPTION FACTOR"/>
    <property type="match status" value="1"/>
</dbReference>
<feature type="chain" id="PRO_5015660095" description="DUF7729 domain-containing protein" evidence="1">
    <location>
        <begin position="35"/>
        <end position="350"/>
    </location>
</feature>
<proteinExistence type="predicted"/>
<dbReference type="InParanoid" id="A0A2T3B0G4"/>
<sequence length="350" mass="37483">MDERRRRPSFPSSHPPRRFLFLLWSICCLAFASASPSPAADIYIDEQMLDAQAVSDTLLVDQRPPPNPKAWTLATENDDVVVPLQRRAGATATATVTVTQTTGATAVSQTPNPLPSPFDQGFNNNITQSCADFMYGFLANGTFRSCLPFSLLLQNSDSFFQATKSFLRISQTLDATCAADATVCTPYMTDLATNLALPANCGSDLSNQNPIIQQAHLGLLAYRPLYTASCLRDPTTASYCFADAVTNASSPTDSYIYYLPLNIALPGGSQPTCDACLQNTMTVFQQAGAQKDSALANDYEAAATQVNLQCGPGFVSANLAPAVSAAARGMPHPVSWWALVLLVVAVRLFG</sequence>
<feature type="domain" description="DUF7729" evidence="2">
    <location>
        <begin position="113"/>
        <end position="318"/>
    </location>
</feature>
<keyword evidence="1" id="KW-0732">Signal</keyword>
<evidence type="ECO:0000256" key="1">
    <source>
        <dbReference type="SAM" id="SignalP"/>
    </source>
</evidence>
<dbReference type="OrthoDB" id="2564812at2759"/>
<reference evidence="3 4" key="1">
    <citation type="journal article" date="2018" name="New Phytol.">
        <title>Comparative genomics and transcriptomics depict ericoid mycorrhizal fungi as versatile saprotrophs and plant mutualists.</title>
        <authorList>
            <person name="Martino E."/>
            <person name="Morin E."/>
            <person name="Grelet G.A."/>
            <person name="Kuo A."/>
            <person name="Kohler A."/>
            <person name="Daghino S."/>
            <person name="Barry K.W."/>
            <person name="Cichocki N."/>
            <person name="Clum A."/>
            <person name="Dockter R.B."/>
            <person name="Hainaut M."/>
            <person name="Kuo R.C."/>
            <person name="LaButti K."/>
            <person name="Lindahl B.D."/>
            <person name="Lindquist E.A."/>
            <person name="Lipzen A."/>
            <person name="Khouja H.R."/>
            <person name="Magnuson J."/>
            <person name="Murat C."/>
            <person name="Ohm R.A."/>
            <person name="Singer S.W."/>
            <person name="Spatafora J.W."/>
            <person name="Wang M."/>
            <person name="Veneault-Fourrey C."/>
            <person name="Henrissat B."/>
            <person name="Grigoriev I.V."/>
            <person name="Martin F.M."/>
            <person name="Perotto S."/>
        </authorList>
    </citation>
    <scope>NUCLEOTIDE SEQUENCE [LARGE SCALE GENOMIC DNA]</scope>
    <source>
        <strain evidence="3 4">ATCC 22711</strain>
    </source>
</reference>
<feature type="signal peptide" evidence="1">
    <location>
        <begin position="1"/>
        <end position="34"/>
    </location>
</feature>
<evidence type="ECO:0000313" key="4">
    <source>
        <dbReference type="Proteomes" id="UP000241818"/>
    </source>
</evidence>
<dbReference type="Pfam" id="PF24855">
    <property type="entry name" value="DUF7729"/>
    <property type="match status" value="1"/>
</dbReference>
<keyword evidence="4" id="KW-1185">Reference proteome</keyword>
<dbReference type="Proteomes" id="UP000241818">
    <property type="component" value="Unassembled WGS sequence"/>
</dbReference>
<gene>
    <name evidence="3" type="ORF">M430DRAFT_35512</name>
</gene>
<dbReference type="EMBL" id="KZ679012">
    <property type="protein sequence ID" value="PSS16891.1"/>
    <property type="molecule type" value="Genomic_DNA"/>
</dbReference>
<dbReference type="GeneID" id="36574834"/>
<dbReference type="AlphaFoldDB" id="A0A2T3B0G4"/>
<evidence type="ECO:0000259" key="2">
    <source>
        <dbReference type="Pfam" id="PF24855"/>
    </source>
</evidence>
<protein>
    <recommendedName>
        <fullName evidence="2">DUF7729 domain-containing protein</fullName>
    </recommendedName>
</protein>
<evidence type="ECO:0000313" key="3">
    <source>
        <dbReference type="EMBL" id="PSS16891.1"/>
    </source>
</evidence>